<comment type="caution">
    <text evidence="3">The sequence shown here is derived from an EMBL/GenBank/DDBJ whole genome shotgun (WGS) entry which is preliminary data.</text>
</comment>
<dbReference type="EC" id="3.1.4.58" evidence="2"/>
<evidence type="ECO:0000256" key="2">
    <source>
        <dbReference type="HAMAP-Rule" id="MF_01940"/>
    </source>
</evidence>
<dbReference type="EMBL" id="LIZY01000062">
    <property type="protein sequence ID" value="KPJ63795.1"/>
    <property type="molecule type" value="Genomic_DNA"/>
</dbReference>
<dbReference type="InterPro" id="IPR009097">
    <property type="entry name" value="Cyclic_Pdiesterase"/>
</dbReference>
<sequence>MAERIRTFIAVNLTDELRAQAAAIQQELRAAAASVKWVDPAGMHFTLKFLGGVEAGLMDGVIAGNAAAVDGQAEFDLTLHGAGAFPRPGSARVVWVGVTAGAEQMAELARRIEQAMTPLGFPPEKRPFSAHMTLGRVKAPPGSGLREAIERLREAPVGTMRVTSVAVMKSELTPRGAIYTRLADARLSPAADAGGEGA</sequence>
<feature type="short sequence motif" description="HXTX 2" evidence="2">
    <location>
        <begin position="131"/>
        <end position="134"/>
    </location>
</feature>
<dbReference type="Gene3D" id="3.90.1140.10">
    <property type="entry name" value="Cyclic phosphodiesterase"/>
    <property type="match status" value="1"/>
</dbReference>
<evidence type="ECO:0000256" key="1">
    <source>
        <dbReference type="ARBA" id="ARBA00022801"/>
    </source>
</evidence>
<dbReference type="Proteomes" id="UP000052020">
    <property type="component" value="Unassembled WGS sequence"/>
</dbReference>
<organism evidence="3 4">
    <name type="scientific">candidate division KD3-62 bacterium DG_56</name>
    <dbReference type="NCBI Taxonomy" id="1704032"/>
    <lineage>
        <taxon>Bacteria</taxon>
        <taxon>candidate division KD3-62</taxon>
    </lineage>
</organism>
<dbReference type="PANTHER" id="PTHR35561:SF1">
    <property type="entry name" value="RNA 2',3'-CYCLIC PHOSPHODIESTERASE"/>
    <property type="match status" value="1"/>
</dbReference>
<dbReference type="SUPFAM" id="SSF55144">
    <property type="entry name" value="LigT-like"/>
    <property type="match status" value="1"/>
</dbReference>
<comment type="similarity">
    <text evidence="2">Belongs to the 2H phosphoesterase superfamily. ThpR family.</text>
</comment>
<dbReference type="HAMAP" id="MF_01940">
    <property type="entry name" value="RNA_CPDase"/>
    <property type="match status" value="1"/>
</dbReference>
<keyword evidence="1 2" id="KW-0378">Hydrolase</keyword>
<dbReference type="GO" id="GO:0008664">
    <property type="term" value="F:RNA 2',3'-cyclic 3'-phosphodiesterase activity"/>
    <property type="evidence" value="ECO:0007669"/>
    <property type="project" value="UniProtKB-EC"/>
</dbReference>
<dbReference type="NCBIfam" id="TIGR02258">
    <property type="entry name" value="2_5_ligase"/>
    <property type="match status" value="1"/>
</dbReference>
<protein>
    <recommendedName>
        <fullName evidence="2">RNA 2',3'-cyclic phosphodiesterase</fullName>
        <shortName evidence="2">RNA 2',3'-CPDase</shortName>
        <ecNumber evidence="2">3.1.4.58</ecNumber>
    </recommendedName>
</protein>
<proteinExistence type="inferred from homology"/>
<accession>A0A0S7XNI6</accession>
<dbReference type="PANTHER" id="PTHR35561">
    <property type="entry name" value="RNA 2',3'-CYCLIC PHOSPHODIESTERASE"/>
    <property type="match status" value="1"/>
</dbReference>
<feature type="short sequence motif" description="HXTX 1" evidence="2">
    <location>
        <begin position="44"/>
        <end position="47"/>
    </location>
</feature>
<dbReference type="GO" id="GO:0004113">
    <property type="term" value="F:2',3'-cyclic-nucleotide 3'-phosphodiesterase activity"/>
    <property type="evidence" value="ECO:0007669"/>
    <property type="project" value="InterPro"/>
</dbReference>
<feature type="active site" description="Proton acceptor" evidence="2">
    <location>
        <position position="131"/>
    </location>
</feature>
<name>A0A0S7XNI6_9BACT</name>
<feature type="active site" description="Proton donor" evidence="2">
    <location>
        <position position="44"/>
    </location>
</feature>
<dbReference type="Pfam" id="PF13563">
    <property type="entry name" value="2_5_RNA_ligase2"/>
    <property type="match status" value="1"/>
</dbReference>
<reference evidence="3 4" key="1">
    <citation type="journal article" date="2015" name="Microbiome">
        <title>Genomic resolution of linkages in carbon, nitrogen, and sulfur cycling among widespread estuary sediment bacteria.</title>
        <authorList>
            <person name="Baker B.J."/>
            <person name="Lazar C.S."/>
            <person name="Teske A.P."/>
            <person name="Dick G.J."/>
        </authorList>
    </citation>
    <scope>NUCLEOTIDE SEQUENCE [LARGE SCALE GENOMIC DNA]</scope>
    <source>
        <strain evidence="3">DG_56</strain>
    </source>
</reference>
<gene>
    <name evidence="3" type="ORF">AMK68_03110</name>
</gene>
<comment type="catalytic activity">
    <reaction evidence="2">
        <text>a 3'-end 2',3'-cyclophospho-ribonucleotide-RNA + H2O = a 3'-end 2'-phospho-ribonucleotide-RNA + H(+)</text>
        <dbReference type="Rhea" id="RHEA:11828"/>
        <dbReference type="Rhea" id="RHEA-COMP:10464"/>
        <dbReference type="Rhea" id="RHEA-COMP:17353"/>
        <dbReference type="ChEBI" id="CHEBI:15377"/>
        <dbReference type="ChEBI" id="CHEBI:15378"/>
        <dbReference type="ChEBI" id="CHEBI:83064"/>
        <dbReference type="ChEBI" id="CHEBI:173113"/>
        <dbReference type="EC" id="3.1.4.58"/>
    </reaction>
</comment>
<comment type="function">
    <text evidence="2">Hydrolyzes RNA 2',3'-cyclic phosphodiester to an RNA 2'-phosphomonoester.</text>
</comment>
<evidence type="ECO:0000313" key="3">
    <source>
        <dbReference type="EMBL" id="KPJ63795.1"/>
    </source>
</evidence>
<dbReference type="InterPro" id="IPR004175">
    <property type="entry name" value="RNA_CPDase"/>
</dbReference>
<dbReference type="AlphaFoldDB" id="A0A0S7XNI6"/>
<evidence type="ECO:0000313" key="4">
    <source>
        <dbReference type="Proteomes" id="UP000052020"/>
    </source>
</evidence>